<dbReference type="InterPro" id="IPR013702">
    <property type="entry name" value="FIST_domain_N"/>
</dbReference>
<dbReference type="Pfam" id="PF10442">
    <property type="entry name" value="FIST_C"/>
    <property type="match status" value="1"/>
</dbReference>
<dbReference type="AlphaFoldDB" id="A0A037ZL86"/>
<sequence length="390" mass="41708">MGGMREETTITQQPLVRSAFADACAPDPVGDLARGLSGAPAAELVVLFVSPRANAAAVIARAAQVFAPASVIGCTTAGEIGPQGYAEGQIVALMLPKAHFRARITRIDALETVGTGTGLIDRVLRTRTALLRDHPHWPHEFAFLMVDGMSTQEDRLAAHLSAGIGTVPLFGGSAGDGDDFGRTFVLHDGQTHTNAAVLVQLRTDCPVHVFCSDHMIPTAQRMVVTRADPARRIVHEINGAPAAPEYARILGKDPTQLTTFTFAAHPVVVRIGDHHHVRSIRQVLENGDLAFFSAVDEGVVLSLAEAKDMVSHLQEEMAALHDNNAPDAILACDCVLRRKEAEQRQVVGQLSDVLADNNVVGFSTYGEQVGGMHVNQTLTGVAIYPPDRRP</sequence>
<proteinExistence type="predicted"/>
<dbReference type="SMART" id="SM01204">
    <property type="entry name" value="FIST_C"/>
    <property type="match status" value="1"/>
</dbReference>
<dbReference type="SMART" id="SM00897">
    <property type="entry name" value="FIST"/>
    <property type="match status" value="1"/>
</dbReference>
<dbReference type="PANTHER" id="PTHR40252:SF2">
    <property type="entry name" value="BLR0328 PROTEIN"/>
    <property type="match status" value="1"/>
</dbReference>
<dbReference type="STRING" id="1454373.ACMU_12975"/>
<dbReference type="InterPro" id="IPR019494">
    <property type="entry name" value="FIST_C"/>
</dbReference>
<evidence type="ECO:0000313" key="4">
    <source>
        <dbReference type="Proteomes" id="UP000026249"/>
    </source>
</evidence>
<dbReference type="RefSeq" id="WP_035259467.1">
    <property type="nucleotide sequence ID" value="NZ_JFKE01000004.1"/>
</dbReference>
<dbReference type="Pfam" id="PF08495">
    <property type="entry name" value="FIST"/>
    <property type="match status" value="1"/>
</dbReference>
<feature type="domain" description="FIST" evidence="1">
    <location>
        <begin position="41"/>
        <end position="241"/>
    </location>
</feature>
<protein>
    <submittedName>
        <fullName evidence="3">GfdT protein</fullName>
    </submittedName>
</protein>
<comment type="caution">
    <text evidence="3">The sequence shown here is derived from an EMBL/GenBank/DDBJ whole genome shotgun (WGS) entry which is preliminary data.</text>
</comment>
<evidence type="ECO:0000259" key="1">
    <source>
        <dbReference type="SMART" id="SM00897"/>
    </source>
</evidence>
<reference evidence="3 4" key="1">
    <citation type="submission" date="2014-03" db="EMBL/GenBank/DDBJ databases">
        <title>Draft Genome Sequence of Actibacterium mucosum KCTC 23349, a Marine Alphaproteobacterium with Complex Ionic Requirements Isolated from Mediterranean Seawater at Malvarrosa Beach, Valencia, Spain.</title>
        <authorList>
            <person name="Arahal D.R."/>
            <person name="Shao Z."/>
            <person name="Lai Q."/>
            <person name="Pujalte M.J."/>
        </authorList>
    </citation>
    <scope>NUCLEOTIDE SEQUENCE [LARGE SCALE GENOMIC DNA]</scope>
    <source>
        <strain evidence="3 4">KCTC 23349</strain>
    </source>
</reference>
<dbReference type="EMBL" id="JFKE01000004">
    <property type="protein sequence ID" value="KAJ55601.1"/>
    <property type="molecule type" value="Genomic_DNA"/>
</dbReference>
<accession>A0A037ZL86</accession>
<dbReference type="PANTHER" id="PTHR40252">
    <property type="entry name" value="BLR0328 PROTEIN"/>
    <property type="match status" value="1"/>
</dbReference>
<evidence type="ECO:0000259" key="2">
    <source>
        <dbReference type="SMART" id="SM01204"/>
    </source>
</evidence>
<organism evidence="3 4">
    <name type="scientific">Actibacterium mucosum KCTC 23349</name>
    <dbReference type="NCBI Taxonomy" id="1454373"/>
    <lineage>
        <taxon>Bacteria</taxon>
        <taxon>Pseudomonadati</taxon>
        <taxon>Pseudomonadota</taxon>
        <taxon>Alphaproteobacteria</taxon>
        <taxon>Rhodobacterales</taxon>
        <taxon>Roseobacteraceae</taxon>
        <taxon>Actibacterium</taxon>
    </lineage>
</organism>
<name>A0A037ZL86_9RHOB</name>
<gene>
    <name evidence="3" type="ORF">ACMU_12975</name>
</gene>
<evidence type="ECO:0000313" key="3">
    <source>
        <dbReference type="EMBL" id="KAJ55601.1"/>
    </source>
</evidence>
<keyword evidence="4" id="KW-1185">Reference proteome</keyword>
<dbReference type="Proteomes" id="UP000026249">
    <property type="component" value="Unassembled WGS sequence"/>
</dbReference>
<feature type="domain" description="FIST C-domain" evidence="2">
    <location>
        <begin position="242"/>
        <end position="371"/>
    </location>
</feature>